<dbReference type="PROSITE" id="PS00943">
    <property type="entry name" value="UBIA"/>
    <property type="match status" value="1"/>
</dbReference>
<dbReference type="HAMAP" id="MF_01635">
    <property type="entry name" value="UbiA"/>
    <property type="match status" value="1"/>
</dbReference>
<evidence type="ECO:0000256" key="6">
    <source>
        <dbReference type="ARBA" id="ARBA00022989"/>
    </source>
</evidence>
<feature type="transmembrane region" description="Helical" evidence="8">
    <location>
        <begin position="328"/>
        <end position="345"/>
    </location>
</feature>
<comment type="subcellular location">
    <subcellularLocation>
        <location evidence="2">Membrane</location>
        <topology evidence="2">Multi-pass membrane protein</topology>
    </subcellularLocation>
    <subcellularLocation>
        <location evidence="8">Mitochondrion inner membrane</location>
        <topology evidence="8">Multi-pass membrane protein</topology>
        <orientation evidence="8">Matrix side</orientation>
    </subcellularLocation>
</comment>
<accession>A0AAN7YTC3</accession>
<evidence type="ECO:0000256" key="1">
    <source>
        <dbReference type="ARBA" id="ARBA00001946"/>
    </source>
</evidence>
<dbReference type="InterPro" id="IPR030470">
    <property type="entry name" value="UbiA_prenylTrfase_CS"/>
</dbReference>
<dbReference type="InterPro" id="IPR006370">
    <property type="entry name" value="HB_polyprenyltransferase-like"/>
</dbReference>
<dbReference type="InterPro" id="IPR039653">
    <property type="entry name" value="Prenyltransferase"/>
</dbReference>
<keyword evidence="8" id="KW-0999">Mitochondrion inner membrane</keyword>
<dbReference type="GO" id="GO:0005743">
    <property type="term" value="C:mitochondrial inner membrane"/>
    <property type="evidence" value="ECO:0007669"/>
    <property type="project" value="UniProtKB-SubCell"/>
</dbReference>
<comment type="pathway">
    <text evidence="8">Cofactor biosynthesis; ubiquinone biosynthesis.</text>
</comment>
<feature type="transmembrane region" description="Helical" evidence="8">
    <location>
        <begin position="375"/>
        <end position="393"/>
    </location>
</feature>
<dbReference type="InterPro" id="IPR044878">
    <property type="entry name" value="UbiA_sf"/>
</dbReference>
<comment type="similarity">
    <text evidence="3 8">Belongs to the UbiA prenyltransferase family.</text>
</comment>
<comment type="function">
    <text evidence="8">Catalyzes the prenylation of para-hydroxybenzoate (PHB) with an all-trans polyprenyl group. Mediates the second step in the final reaction sequence of coenzyme Q (CoQ) biosynthesis, which is the condensation of the polyisoprenoid side chain with PHB, generating the first membrane-bound Q intermediate.</text>
</comment>
<feature type="transmembrane region" description="Helical" evidence="8">
    <location>
        <begin position="302"/>
        <end position="322"/>
    </location>
</feature>
<feature type="transmembrane region" description="Helical" evidence="8">
    <location>
        <begin position="181"/>
        <end position="203"/>
    </location>
</feature>
<dbReference type="CDD" id="cd13959">
    <property type="entry name" value="PT_UbiA_COQ2"/>
    <property type="match status" value="1"/>
</dbReference>
<evidence type="ECO:0000313" key="10">
    <source>
        <dbReference type="Proteomes" id="UP001344447"/>
    </source>
</evidence>
<comment type="cofactor">
    <cofactor evidence="1 8">
        <name>Mg(2+)</name>
        <dbReference type="ChEBI" id="CHEBI:18420"/>
    </cofactor>
</comment>
<dbReference type="FunFam" id="1.20.120.1780:FF:000001">
    <property type="entry name" value="4-hydroxybenzoate octaprenyltransferase"/>
    <property type="match status" value="1"/>
</dbReference>
<keyword evidence="6 8" id="KW-1133">Transmembrane helix</keyword>
<dbReference type="AlphaFoldDB" id="A0AAN7YTC3"/>
<dbReference type="InterPro" id="IPR000537">
    <property type="entry name" value="UbiA_prenyltransferase"/>
</dbReference>
<evidence type="ECO:0000256" key="5">
    <source>
        <dbReference type="ARBA" id="ARBA00022692"/>
    </source>
</evidence>
<evidence type="ECO:0000256" key="3">
    <source>
        <dbReference type="ARBA" id="ARBA00005985"/>
    </source>
</evidence>
<dbReference type="FunFam" id="1.10.357.140:FF:000003">
    <property type="entry name" value="4-hydroxybenzoate polyprenyltransferase, mitochondrial"/>
    <property type="match status" value="1"/>
</dbReference>
<dbReference type="Proteomes" id="UP001344447">
    <property type="component" value="Unassembled WGS sequence"/>
</dbReference>
<keyword evidence="10" id="KW-1185">Reference proteome</keyword>
<evidence type="ECO:0000256" key="7">
    <source>
        <dbReference type="ARBA" id="ARBA00023136"/>
    </source>
</evidence>
<sequence>MLKSIISLQKHNFKFIKPCTNSIISTSTSTSILKNNNISNYSTFSNNYNGGFLNKNIFSNLQNQKSNCNITPILSTISYHNNNNNRSNNNNNNNKNIININNNKSINNYKFNNNNLKSPIIFNKNYSTATTTTTTTTIINNDGEEGENKPRSTTTIVNDWISKFPRSIQPYLRLSRVDKPIGVWLLLYPCCWSISLAAPAGSFPDLKTMFVFGVGAFVMRSAGCVINDMADYKFDSKVERTKTRPIASKQLTHKQGLVFLVGQLLASFGLILSSLNHYTIGLCALSLPIVVLYPFMKRFTYYPQFILGLAFNWGALAGYSAVAGSCDWSIVAPLYLAGISWTMVYDTIYAHQDKKDDVMVGVKSTALKFAENSRLILSVFSGLVISGMLLTGVAANMPWFYYLGTAACSGHLIWQLKTVDFNNPSSCLEKFVSNKNFGLYFLLIIIISKLLQDEENEKTITAPTTTKAAIK</sequence>
<dbReference type="PANTHER" id="PTHR11048">
    <property type="entry name" value="PRENYLTRANSFERASES"/>
    <property type="match status" value="1"/>
</dbReference>
<keyword evidence="8" id="KW-0831">Ubiquinone biosynthesis</keyword>
<evidence type="ECO:0000313" key="9">
    <source>
        <dbReference type="EMBL" id="KAK5584269.1"/>
    </source>
</evidence>
<dbReference type="Gene3D" id="1.20.120.1780">
    <property type="entry name" value="UbiA prenyltransferase"/>
    <property type="match status" value="1"/>
</dbReference>
<keyword evidence="7 8" id="KW-0472">Membrane</keyword>
<evidence type="ECO:0000256" key="4">
    <source>
        <dbReference type="ARBA" id="ARBA00022679"/>
    </source>
</evidence>
<feature type="transmembrane region" description="Helical" evidence="8">
    <location>
        <begin position="209"/>
        <end position="230"/>
    </location>
</feature>
<evidence type="ECO:0000256" key="8">
    <source>
        <dbReference type="HAMAP-Rule" id="MF_03189"/>
    </source>
</evidence>
<dbReference type="Pfam" id="PF01040">
    <property type="entry name" value="UbiA"/>
    <property type="match status" value="1"/>
</dbReference>
<feature type="transmembrane region" description="Helical" evidence="8">
    <location>
        <begin position="278"/>
        <end position="295"/>
    </location>
</feature>
<comment type="caution">
    <text evidence="9">The sequence shown here is derived from an EMBL/GenBank/DDBJ whole genome shotgun (WGS) entry which is preliminary data.</text>
</comment>
<keyword evidence="4 8" id="KW-0808">Transferase</keyword>
<name>A0AAN7YTC3_9MYCE</name>
<evidence type="ECO:0000256" key="2">
    <source>
        <dbReference type="ARBA" id="ARBA00004141"/>
    </source>
</evidence>
<gene>
    <name evidence="8" type="primary">coq2</name>
    <name evidence="9" type="ORF">RB653_005877</name>
</gene>
<dbReference type="NCBIfam" id="TIGR01474">
    <property type="entry name" value="ubiA_proteo"/>
    <property type="match status" value="1"/>
</dbReference>
<dbReference type="Gene3D" id="1.10.357.140">
    <property type="entry name" value="UbiA prenyltransferase"/>
    <property type="match status" value="1"/>
</dbReference>
<proteinExistence type="inferred from homology"/>
<dbReference type="GO" id="GO:0008412">
    <property type="term" value="F:4-hydroxybenzoate polyprenyltransferase activity"/>
    <property type="evidence" value="ECO:0007669"/>
    <property type="project" value="UniProtKB-EC"/>
</dbReference>
<keyword evidence="5 8" id="KW-0812">Transmembrane</keyword>
<dbReference type="PANTHER" id="PTHR11048:SF28">
    <property type="entry name" value="4-HYDROXYBENZOATE POLYPRENYLTRANSFERASE, MITOCHONDRIAL"/>
    <property type="match status" value="1"/>
</dbReference>
<dbReference type="EMBL" id="JAVFKY010000001">
    <property type="protein sequence ID" value="KAK5584269.1"/>
    <property type="molecule type" value="Genomic_DNA"/>
</dbReference>
<keyword evidence="8" id="KW-0414">Isoprene biosynthesis</keyword>
<protein>
    <recommendedName>
        <fullName evidence="8">4-hydroxybenzoate polyprenyltransferase, mitochondrial</fullName>
        <shortName evidence="8">4-HB polyprenyltransferase</shortName>
        <ecNumber evidence="8">2.5.1.39</ecNumber>
    </recommendedName>
    <alternativeName>
        <fullName evidence="8">Para-hydroxybenzoate--polyprenyltransferase</fullName>
        <shortName evidence="8">PHB:PPT</shortName>
        <shortName evidence="8">PHB:polyprenyltransferase</shortName>
    </alternativeName>
</protein>
<dbReference type="EC" id="2.5.1.39" evidence="8"/>
<dbReference type="GO" id="GO:0006744">
    <property type="term" value="P:ubiquinone biosynthetic process"/>
    <property type="evidence" value="ECO:0007669"/>
    <property type="project" value="UniProtKB-UniRule"/>
</dbReference>
<keyword evidence="8" id="KW-0496">Mitochondrion</keyword>
<organism evidence="9 10">
    <name type="scientific">Dictyostelium firmibasis</name>
    <dbReference type="NCBI Taxonomy" id="79012"/>
    <lineage>
        <taxon>Eukaryota</taxon>
        <taxon>Amoebozoa</taxon>
        <taxon>Evosea</taxon>
        <taxon>Eumycetozoa</taxon>
        <taxon>Dictyostelia</taxon>
        <taxon>Dictyosteliales</taxon>
        <taxon>Dictyosteliaceae</taxon>
        <taxon>Dictyostelium</taxon>
    </lineage>
</organism>
<comment type="catalytic activity">
    <reaction evidence="8">
        <text>an all-trans-polyprenyl diphosphate + 4-hydroxybenzoate = a 4-hydroxy-3-(all-trans-polyprenyl)benzoate + diphosphate</text>
        <dbReference type="Rhea" id="RHEA:44504"/>
        <dbReference type="Rhea" id="RHEA-COMP:9514"/>
        <dbReference type="Rhea" id="RHEA-COMP:9564"/>
        <dbReference type="ChEBI" id="CHEBI:17879"/>
        <dbReference type="ChEBI" id="CHEBI:33019"/>
        <dbReference type="ChEBI" id="CHEBI:58914"/>
        <dbReference type="ChEBI" id="CHEBI:78396"/>
        <dbReference type="EC" id="2.5.1.39"/>
    </reaction>
</comment>
<feature type="transmembrane region" description="Helical" evidence="8">
    <location>
        <begin position="251"/>
        <end position="272"/>
    </location>
</feature>
<dbReference type="GO" id="GO:0008299">
    <property type="term" value="P:isoprenoid biosynthetic process"/>
    <property type="evidence" value="ECO:0007669"/>
    <property type="project" value="UniProtKB-UniRule"/>
</dbReference>
<reference evidence="9 10" key="1">
    <citation type="submission" date="2023-11" db="EMBL/GenBank/DDBJ databases">
        <title>Dfirmibasis_genome.</title>
        <authorList>
            <person name="Edelbroek B."/>
            <person name="Kjellin J."/>
            <person name="Jerlstrom-Hultqvist J."/>
            <person name="Soderbom F."/>
        </authorList>
    </citation>
    <scope>NUCLEOTIDE SEQUENCE [LARGE SCALE GENOMIC DNA]</scope>
    <source>
        <strain evidence="9 10">TNS-C-14</strain>
    </source>
</reference>